<dbReference type="Pfam" id="PF21848">
    <property type="entry name" value="DUF6907"/>
    <property type="match status" value="1"/>
</dbReference>
<accession>A0A7W9UV32</accession>
<dbReference type="Proteomes" id="UP000585836">
    <property type="component" value="Unassembled WGS sequence"/>
</dbReference>
<gene>
    <name evidence="1" type="ORF">FHS34_007850</name>
</gene>
<evidence type="ECO:0000313" key="1">
    <source>
        <dbReference type="EMBL" id="MBB5932340.1"/>
    </source>
</evidence>
<dbReference type="RefSeq" id="WP_184974553.1">
    <property type="nucleotide sequence ID" value="NZ_BAAAWF010000065.1"/>
</dbReference>
<comment type="caution">
    <text evidence="1">The sequence shown here is derived from an EMBL/GenBank/DDBJ whole genome shotgun (WGS) entry which is preliminary data.</text>
</comment>
<keyword evidence="2" id="KW-1185">Reference proteome</keyword>
<dbReference type="InterPro" id="IPR054202">
    <property type="entry name" value="DUF6907"/>
</dbReference>
<proteinExistence type="predicted"/>
<evidence type="ECO:0000313" key="2">
    <source>
        <dbReference type="Proteomes" id="UP000585836"/>
    </source>
</evidence>
<dbReference type="AlphaFoldDB" id="A0A7W9UV32"/>
<sequence length="162" mass="17006">MAADQLSGASVRTNHPTSIPAVAPGHHLAPVALGAPGPDQKIVFVSEPDWCRTNHISEWVHFLEDLNHTGDAFAVEVGSFFNGDKPVYTLSATVGSDPMSSDPQMRAAHVVVGDAGSVDAYLTPDMAEAAAADLRRLADALDENARTARLHNEAAEAKAVVA</sequence>
<organism evidence="1 2">
    <name type="scientific">Streptomyces echinatus</name>
    <dbReference type="NCBI Taxonomy" id="67293"/>
    <lineage>
        <taxon>Bacteria</taxon>
        <taxon>Bacillati</taxon>
        <taxon>Actinomycetota</taxon>
        <taxon>Actinomycetes</taxon>
        <taxon>Kitasatosporales</taxon>
        <taxon>Streptomycetaceae</taxon>
        <taxon>Streptomyces</taxon>
    </lineage>
</organism>
<reference evidence="1 2" key="1">
    <citation type="submission" date="2020-08" db="EMBL/GenBank/DDBJ databases">
        <title>Genomic Encyclopedia of Type Strains, Phase III (KMG-III): the genomes of soil and plant-associated and newly described type strains.</title>
        <authorList>
            <person name="Whitman W."/>
        </authorList>
    </citation>
    <scope>NUCLEOTIDE SEQUENCE [LARGE SCALE GENOMIC DNA]</scope>
    <source>
        <strain evidence="1 2">CECT 3313</strain>
    </source>
</reference>
<name>A0A7W9UV32_9ACTN</name>
<dbReference type="EMBL" id="JACHJK010000024">
    <property type="protein sequence ID" value="MBB5932340.1"/>
    <property type="molecule type" value="Genomic_DNA"/>
</dbReference>
<protein>
    <submittedName>
        <fullName evidence="1">Uncharacterized protein</fullName>
    </submittedName>
</protein>